<proteinExistence type="predicted"/>
<gene>
    <name evidence="6" type="ORF">FQN60_015438</name>
</gene>
<evidence type="ECO:0000256" key="2">
    <source>
        <dbReference type="ARBA" id="ARBA00022833"/>
    </source>
</evidence>
<evidence type="ECO:0000256" key="3">
    <source>
        <dbReference type="ARBA" id="ARBA00023038"/>
    </source>
</evidence>
<keyword evidence="2" id="KW-0862">Zinc</keyword>
<comment type="caution">
    <text evidence="6">The sequence shown here is derived from an EMBL/GenBank/DDBJ whole genome shotgun (WGS) entry which is preliminary data.</text>
</comment>
<dbReference type="AlphaFoldDB" id="A0A5J5CLY1"/>
<evidence type="ECO:0000259" key="5">
    <source>
        <dbReference type="Pfam" id="PF00412"/>
    </source>
</evidence>
<dbReference type="PANTHER" id="PTHR46074:SF3">
    <property type="entry name" value="CYSTEINE-RICH PROTEIN 1"/>
    <property type="match status" value="1"/>
</dbReference>
<keyword evidence="1" id="KW-0479">Metal-binding</keyword>
<reference evidence="6 7" key="1">
    <citation type="submission" date="2019-08" db="EMBL/GenBank/DDBJ databases">
        <title>A chromosome-level genome assembly, high-density linkage maps, and genome scans reveal the genomic architecture of hybrid incompatibilities underlying speciation via character displacement in darters (Percidae: Etheostominae).</title>
        <authorList>
            <person name="Moran R.L."/>
            <person name="Catchen J.M."/>
            <person name="Fuller R.C."/>
        </authorList>
    </citation>
    <scope>NUCLEOTIDE SEQUENCE [LARGE SCALE GENOMIC DNA]</scope>
    <source>
        <strain evidence="6">EspeVRDwgs_2016</strain>
        <tissue evidence="6">Muscle</tissue>
    </source>
</reference>
<dbReference type="InterPro" id="IPR001781">
    <property type="entry name" value="Znf_LIM"/>
</dbReference>
<keyword evidence="7" id="KW-1185">Reference proteome</keyword>
<evidence type="ECO:0000256" key="1">
    <source>
        <dbReference type="ARBA" id="ARBA00022723"/>
    </source>
</evidence>
<feature type="domain" description="LIM zinc-binding" evidence="5">
    <location>
        <begin position="63"/>
        <end position="92"/>
    </location>
</feature>
<protein>
    <recommendedName>
        <fullName evidence="5">LIM zinc-binding domain-containing protein</fullName>
    </recommendedName>
</protein>
<dbReference type="GO" id="GO:0008630">
    <property type="term" value="P:intrinsic apoptotic signaling pathway in response to DNA damage"/>
    <property type="evidence" value="ECO:0007669"/>
    <property type="project" value="TreeGrafter"/>
</dbReference>
<sequence>MGPSLSLPPITPILRGASAAAGAAFTQPDGPTQHRDTEHGVKMSKMRQDGVFRPVERMCSEKVSSLGKDWHKFCLKCERCNKTLNPGGHAEVRGSEQEGRGSVNIGGAGSYVYEAPVNEAPAAVSMETDAKPEEKKAPARGPVKAASFSSFSGGPNICPRCNKTVYFGKQSGGFISHSVHV</sequence>
<dbReference type="Pfam" id="PF00412">
    <property type="entry name" value="LIM"/>
    <property type="match status" value="1"/>
</dbReference>
<dbReference type="Proteomes" id="UP000327493">
    <property type="component" value="Chromosome 18"/>
</dbReference>
<dbReference type="GO" id="GO:0010468">
    <property type="term" value="P:regulation of gene expression"/>
    <property type="evidence" value="ECO:0007669"/>
    <property type="project" value="TreeGrafter"/>
</dbReference>
<accession>A0A5J5CLY1</accession>
<organism evidence="6 7">
    <name type="scientific">Etheostoma spectabile</name>
    <name type="common">orangethroat darter</name>
    <dbReference type="NCBI Taxonomy" id="54343"/>
    <lineage>
        <taxon>Eukaryota</taxon>
        <taxon>Metazoa</taxon>
        <taxon>Chordata</taxon>
        <taxon>Craniata</taxon>
        <taxon>Vertebrata</taxon>
        <taxon>Euteleostomi</taxon>
        <taxon>Actinopterygii</taxon>
        <taxon>Neopterygii</taxon>
        <taxon>Teleostei</taxon>
        <taxon>Neoteleostei</taxon>
        <taxon>Acanthomorphata</taxon>
        <taxon>Eupercaria</taxon>
        <taxon>Perciformes</taxon>
        <taxon>Percoidei</taxon>
        <taxon>Percidae</taxon>
        <taxon>Etheostomatinae</taxon>
        <taxon>Etheostoma</taxon>
    </lineage>
</organism>
<evidence type="ECO:0000313" key="7">
    <source>
        <dbReference type="Proteomes" id="UP000327493"/>
    </source>
</evidence>
<feature type="region of interest" description="Disordered" evidence="4">
    <location>
        <begin position="21"/>
        <end position="40"/>
    </location>
</feature>
<dbReference type="GO" id="GO:0008270">
    <property type="term" value="F:zinc ion binding"/>
    <property type="evidence" value="ECO:0007669"/>
    <property type="project" value="TreeGrafter"/>
</dbReference>
<dbReference type="EMBL" id="VOFY01000018">
    <property type="protein sequence ID" value="KAA8582892.1"/>
    <property type="molecule type" value="Genomic_DNA"/>
</dbReference>
<name>A0A5J5CLY1_9PERO</name>
<evidence type="ECO:0000256" key="4">
    <source>
        <dbReference type="SAM" id="MobiDB-lite"/>
    </source>
</evidence>
<dbReference type="Gene3D" id="2.10.110.10">
    <property type="entry name" value="Cysteine Rich Protein"/>
    <property type="match status" value="1"/>
</dbReference>
<evidence type="ECO:0000313" key="6">
    <source>
        <dbReference type="EMBL" id="KAA8582892.1"/>
    </source>
</evidence>
<dbReference type="PANTHER" id="PTHR46074">
    <property type="entry name" value="CYSTEINE-RICH PROTEIN CRIP FAMILY MEMBER"/>
    <property type="match status" value="1"/>
</dbReference>
<keyword evidence="3" id="KW-0440">LIM domain</keyword>